<name>A0ABR3PHJ9_9PEZI</name>
<comment type="caution">
    <text evidence="1">The sequence shown here is derived from an EMBL/GenBank/DDBJ whole genome shotgun (WGS) entry which is preliminary data.</text>
</comment>
<reference evidence="1 2" key="1">
    <citation type="submission" date="2024-07" db="EMBL/GenBank/DDBJ databases">
        <title>Draft sequence of the Neodothiora populina.</title>
        <authorList>
            <person name="Drown D.D."/>
            <person name="Schuette U.S."/>
            <person name="Buechlein A.B."/>
            <person name="Rusch D.R."/>
            <person name="Winton L.W."/>
            <person name="Adams G.A."/>
        </authorList>
    </citation>
    <scope>NUCLEOTIDE SEQUENCE [LARGE SCALE GENOMIC DNA]</scope>
    <source>
        <strain evidence="1 2">CPC 39397</strain>
    </source>
</reference>
<proteinExistence type="predicted"/>
<gene>
    <name evidence="1" type="ORF">AAFC00_007150</name>
</gene>
<evidence type="ECO:0000313" key="1">
    <source>
        <dbReference type="EMBL" id="KAL1305540.1"/>
    </source>
</evidence>
<accession>A0ABR3PHJ9</accession>
<dbReference type="GeneID" id="95980849"/>
<dbReference type="EMBL" id="JBFMKM010000006">
    <property type="protein sequence ID" value="KAL1305540.1"/>
    <property type="molecule type" value="Genomic_DNA"/>
</dbReference>
<sequence length="225" mass="25421">MGVIRTFLALTGYSTVGAAGTWAFLTRGSKFVPVSANDSLLGSTWFARFNPDNNPPLFDVCVKKVPLSKIKPEYLENEGKLAEKFCAGVWGGWGYAYQRHYLEKKYRSNPKTAHQVWDTKDLQESNYPVGMEITDHFEVIAHTPESIIVRCGASPLDKSVRPSDGLFEMRAEVNKDEGVAEFQLKSCFYQGLGKAEGKPMPPFIEFLHRQYTKLWMETAVRNVLK</sequence>
<evidence type="ECO:0008006" key="3">
    <source>
        <dbReference type="Google" id="ProtNLM"/>
    </source>
</evidence>
<keyword evidence="2" id="KW-1185">Reference proteome</keyword>
<dbReference type="RefSeq" id="XP_069201813.1">
    <property type="nucleotide sequence ID" value="XM_069347210.1"/>
</dbReference>
<organism evidence="1 2">
    <name type="scientific">Neodothiora populina</name>
    <dbReference type="NCBI Taxonomy" id="2781224"/>
    <lineage>
        <taxon>Eukaryota</taxon>
        <taxon>Fungi</taxon>
        <taxon>Dikarya</taxon>
        <taxon>Ascomycota</taxon>
        <taxon>Pezizomycotina</taxon>
        <taxon>Dothideomycetes</taxon>
        <taxon>Dothideomycetidae</taxon>
        <taxon>Dothideales</taxon>
        <taxon>Dothioraceae</taxon>
        <taxon>Neodothiora</taxon>
    </lineage>
</organism>
<dbReference type="Proteomes" id="UP001562354">
    <property type="component" value="Unassembled WGS sequence"/>
</dbReference>
<evidence type="ECO:0000313" key="2">
    <source>
        <dbReference type="Proteomes" id="UP001562354"/>
    </source>
</evidence>
<protein>
    <recommendedName>
        <fullName evidence="3">DUF1990 domain-containing protein</fullName>
    </recommendedName>
</protein>